<keyword evidence="3" id="KW-1185">Reference proteome</keyword>
<gene>
    <name evidence="2" type="ORF">EW146_g9312</name>
</gene>
<evidence type="ECO:0000256" key="1">
    <source>
        <dbReference type="SAM" id="MobiDB-lite"/>
    </source>
</evidence>
<evidence type="ECO:0000313" key="3">
    <source>
        <dbReference type="Proteomes" id="UP000310158"/>
    </source>
</evidence>
<feature type="region of interest" description="Disordered" evidence="1">
    <location>
        <begin position="164"/>
        <end position="186"/>
    </location>
</feature>
<name>A0A4S4L7K1_9AGAM</name>
<organism evidence="2 3">
    <name type="scientific">Bondarzewia mesenterica</name>
    <dbReference type="NCBI Taxonomy" id="1095465"/>
    <lineage>
        <taxon>Eukaryota</taxon>
        <taxon>Fungi</taxon>
        <taxon>Dikarya</taxon>
        <taxon>Basidiomycota</taxon>
        <taxon>Agaricomycotina</taxon>
        <taxon>Agaricomycetes</taxon>
        <taxon>Russulales</taxon>
        <taxon>Bondarzewiaceae</taxon>
        <taxon>Bondarzewia</taxon>
    </lineage>
</organism>
<comment type="caution">
    <text evidence="2">The sequence shown here is derived from an EMBL/GenBank/DDBJ whole genome shotgun (WGS) entry which is preliminary data.</text>
</comment>
<protein>
    <submittedName>
        <fullName evidence="2">Uncharacterized protein</fullName>
    </submittedName>
</protein>
<evidence type="ECO:0000313" key="2">
    <source>
        <dbReference type="EMBL" id="THH07449.1"/>
    </source>
</evidence>
<feature type="compositionally biased region" description="Acidic residues" evidence="1">
    <location>
        <begin position="74"/>
        <end position="83"/>
    </location>
</feature>
<feature type="region of interest" description="Disordered" evidence="1">
    <location>
        <begin position="65"/>
        <end position="92"/>
    </location>
</feature>
<dbReference type="AlphaFoldDB" id="A0A4S4L7K1"/>
<dbReference type="Proteomes" id="UP000310158">
    <property type="component" value="Unassembled WGS sequence"/>
</dbReference>
<feature type="region of interest" description="Disordered" evidence="1">
    <location>
        <begin position="1"/>
        <end position="36"/>
    </location>
</feature>
<dbReference type="OrthoDB" id="10250320at2759"/>
<sequence>MPPTPPHDAPSIQSQPSPPPPLPSHQSVTENLSEKVHSLAKRLSSTYLGSACEKPVALPPALSVISSASASSGTDEDTDDEDSERERLITEDERDSRRFVLRPVPTTAYRGRAPGRKVSDATVMESDVGGAMLCTAVSDPMLADCAYGDGRDTSPLIMTTKRRNGTQRGSVVGSGPGNGKGMQPSKTLPNLARAAPSTTGAGGFLSRMWGAATKGSAAAATSSTGKTPLVDPAEPEGAHTTVVGIGPAQAAATGAASRLGRLAHSRSAMFRSAAAVGGEGEC</sequence>
<reference evidence="2 3" key="1">
    <citation type="submission" date="2019-02" db="EMBL/GenBank/DDBJ databases">
        <title>Genome sequencing of the rare red list fungi Bondarzewia mesenterica.</title>
        <authorList>
            <person name="Buettner E."/>
            <person name="Kellner H."/>
        </authorList>
    </citation>
    <scope>NUCLEOTIDE SEQUENCE [LARGE SCALE GENOMIC DNA]</scope>
    <source>
        <strain evidence="2 3">DSM 108281</strain>
    </source>
</reference>
<feature type="region of interest" description="Disordered" evidence="1">
    <location>
        <begin position="216"/>
        <end position="237"/>
    </location>
</feature>
<accession>A0A4S4L7K1</accession>
<feature type="compositionally biased region" description="Low complexity" evidence="1">
    <location>
        <begin position="216"/>
        <end position="227"/>
    </location>
</feature>
<proteinExistence type="predicted"/>
<dbReference type="EMBL" id="SGPL01000777">
    <property type="protein sequence ID" value="THH07449.1"/>
    <property type="molecule type" value="Genomic_DNA"/>
</dbReference>